<sequence>MVLDRQQIAKALHVSSKWAHNIGNQELKGVMFWNISSRPCKPMSALCSGTHLTVKRLPTFCVKVRYMLLQKRDDQGTHATHGGDTAADLLVPSSAETSSHQQLLLKVVVTRKPQKNSDSSKSSKTGTTPAVHKWPTDKMVPEILSENTTSCTRTKPLLMGSLRVVICDMRMEELELAKKMQKGETLCMQVARGMAPER</sequence>
<keyword evidence="3" id="KW-1185">Reference proteome</keyword>
<dbReference type="Proteomes" id="UP000765509">
    <property type="component" value="Unassembled WGS sequence"/>
</dbReference>
<evidence type="ECO:0000313" key="3">
    <source>
        <dbReference type="Proteomes" id="UP000765509"/>
    </source>
</evidence>
<protein>
    <submittedName>
        <fullName evidence="2">Uncharacterized protein</fullName>
    </submittedName>
</protein>
<comment type="caution">
    <text evidence="2">The sequence shown here is derived from an EMBL/GenBank/DDBJ whole genome shotgun (WGS) entry which is preliminary data.</text>
</comment>
<evidence type="ECO:0000313" key="2">
    <source>
        <dbReference type="EMBL" id="MBW0565915.1"/>
    </source>
</evidence>
<reference evidence="2" key="1">
    <citation type="submission" date="2021-03" db="EMBL/GenBank/DDBJ databases">
        <title>Draft genome sequence of rust myrtle Austropuccinia psidii MF-1, a brazilian biotype.</title>
        <authorList>
            <person name="Quecine M.C."/>
            <person name="Pachon D.M.R."/>
            <person name="Bonatelli M.L."/>
            <person name="Correr F.H."/>
            <person name="Franceschini L.M."/>
            <person name="Leite T.F."/>
            <person name="Margarido G.R.A."/>
            <person name="Almeida C.A."/>
            <person name="Ferrarezi J.A."/>
            <person name="Labate C.A."/>
        </authorList>
    </citation>
    <scope>NUCLEOTIDE SEQUENCE</scope>
    <source>
        <strain evidence="2">MF-1</strain>
    </source>
</reference>
<name>A0A9Q3JQV5_9BASI</name>
<feature type="region of interest" description="Disordered" evidence="1">
    <location>
        <begin position="110"/>
        <end position="133"/>
    </location>
</feature>
<gene>
    <name evidence="2" type="ORF">O181_105630</name>
</gene>
<accession>A0A9Q3JQV5</accession>
<evidence type="ECO:0000256" key="1">
    <source>
        <dbReference type="SAM" id="MobiDB-lite"/>
    </source>
</evidence>
<dbReference type="EMBL" id="AVOT02078228">
    <property type="protein sequence ID" value="MBW0565915.1"/>
    <property type="molecule type" value="Genomic_DNA"/>
</dbReference>
<organism evidence="2 3">
    <name type="scientific">Austropuccinia psidii MF-1</name>
    <dbReference type="NCBI Taxonomy" id="1389203"/>
    <lineage>
        <taxon>Eukaryota</taxon>
        <taxon>Fungi</taxon>
        <taxon>Dikarya</taxon>
        <taxon>Basidiomycota</taxon>
        <taxon>Pucciniomycotina</taxon>
        <taxon>Pucciniomycetes</taxon>
        <taxon>Pucciniales</taxon>
        <taxon>Sphaerophragmiaceae</taxon>
        <taxon>Austropuccinia</taxon>
    </lineage>
</organism>
<dbReference type="AlphaFoldDB" id="A0A9Q3JQV5"/>
<proteinExistence type="predicted"/>